<comment type="similarity">
    <text evidence="1 5">Belongs to the aldehyde dehydrogenase family.</text>
</comment>
<dbReference type="InterPro" id="IPR016161">
    <property type="entry name" value="Ald_DH/histidinol_DH"/>
</dbReference>
<evidence type="ECO:0000256" key="2">
    <source>
        <dbReference type="ARBA" id="ARBA00023002"/>
    </source>
</evidence>
<evidence type="ECO:0000313" key="7">
    <source>
        <dbReference type="EMBL" id="KAJ3491357.1"/>
    </source>
</evidence>
<evidence type="ECO:0000313" key="8">
    <source>
        <dbReference type="Proteomes" id="UP001212997"/>
    </source>
</evidence>
<dbReference type="AlphaFoldDB" id="A0AAD5VBI7"/>
<evidence type="ECO:0000256" key="5">
    <source>
        <dbReference type="RuleBase" id="RU003345"/>
    </source>
</evidence>
<evidence type="ECO:0000256" key="4">
    <source>
        <dbReference type="PROSITE-ProRule" id="PRU10007"/>
    </source>
</evidence>
<dbReference type="InterPro" id="IPR016162">
    <property type="entry name" value="Ald_DH_N"/>
</dbReference>
<proteinExistence type="inferred from homology"/>
<dbReference type="Proteomes" id="UP001212997">
    <property type="component" value="Unassembled WGS sequence"/>
</dbReference>
<evidence type="ECO:0000259" key="6">
    <source>
        <dbReference type="Pfam" id="PF00171"/>
    </source>
</evidence>
<dbReference type="Pfam" id="PF00171">
    <property type="entry name" value="Aldedh"/>
    <property type="match status" value="1"/>
</dbReference>
<dbReference type="InterPro" id="IPR015590">
    <property type="entry name" value="Aldehyde_DH_dom"/>
</dbReference>
<dbReference type="PANTHER" id="PTHR42986:SF1">
    <property type="entry name" value="BENZALDEHYDE DEHYDROGENASE YFMT"/>
    <property type="match status" value="1"/>
</dbReference>
<comment type="caution">
    <text evidence="7">The sequence shown here is derived from an EMBL/GenBank/DDBJ whole genome shotgun (WGS) entry which is preliminary data.</text>
</comment>
<gene>
    <name evidence="7" type="ORF">NLI96_g766</name>
</gene>
<dbReference type="PROSITE" id="PS00687">
    <property type="entry name" value="ALDEHYDE_DEHYDR_GLU"/>
    <property type="match status" value="1"/>
</dbReference>
<name>A0AAD5VBI7_9APHY</name>
<dbReference type="SUPFAM" id="SSF53720">
    <property type="entry name" value="ALDH-like"/>
    <property type="match status" value="1"/>
</dbReference>
<dbReference type="InterPro" id="IPR016163">
    <property type="entry name" value="Ald_DH_C"/>
</dbReference>
<evidence type="ECO:0000256" key="3">
    <source>
        <dbReference type="ARBA" id="ARBA00023027"/>
    </source>
</evidence>
<keyword evidence="8" id="KW-1185">Reference proteome</keyword>
<dbReference type="Gene3D" id="3.40.605.10">
    <property type="entry name" value="Aldehyde Dehydrogenase, Chain A, domain 1"/>
    <property type="match status" value="1"/>
</dbReference>
<keyword evidence="3" id="KW-0520">NAD</keyword>
<dbReference type="EMBL" id="JANAWD010000013">
    <property type="protein sequence ID" value="KAJ3491357.1"/>
    <property type="molecule type" value="Genomic_DNA"/>
</dbReference>
<protein>
    <recommendedName>
        <fullName evidence="6">Aldehyde dehydrogenase domain-containing protein</fullName>
    </recommendedName>
</protein>
<dbReference type="InterPro" id="IPR029510">
    <property type="entry name" value="Ald_DH_CS_GLU"/>
</dbReference>
<keyword evidence="2 5" id="KW-0560">Oxidoreductase</keyword>
<dbReference type="PANTHER" id="PTHR42986">
    <property type="entry name" value="BENZALDEHYDE DEHYDROGENASE YFMT"/>
    <property type="match status" value="1"/>
</dbReference>
<dbReference type="GO" id="GO:0016620">
    <property type="term" value="F:oxidoreductase activity, acting on the aldehyde or oxo group of donors, NAD or NADP as acceptor"/>
    <property type="evidence" value="ECO:0007669"/>
    <property type="project" value="InterPro"/>
</dbReference>
<evidence type="ECO:0000256" key="1">
    <source>
        <dbReference type="ARBA" id="ARBA00009986"/>
    </source>
</evidence>
<organism evidence="7 8">
    <name type="scientific">Meripilus lineatus</name>
    <dbReference type="NCBI Taxonomy" id="2056292"/>
    <lineage>
        <taxon>Eukaryota</taxon>
        <taxon>Fungi</taxon>
        <taxon>Dikarya</taxon>
        <taxon>Basidiomycota</taxon>
        <taxon>Agaricomycotina</taxon>
        <taxon>Agaricomycetes</taxon>
        <taxon>Polyporales</taxon>
        <taxon>Meripilaceae</taxon>
        <taxon>Meripilus</taxon>
    </lineage>
</organism>
<reference evidence="7" key="1">
    <citation type="submission" date="2022-07" db="EMBL/GenBank/DDBJ databases">
        <title>Genome Sequence of Physisporinus lineatus.</title>
        <authorList>
            <person name="Buettner E."/>
        </authorList>
    </citation>
    <scope>NUCLEOTIDE SEQUENCE</scope>
    <source>
        <strain evidence="7">VT162</strain>
    </source>
</reference>
<feature type="domain" description="Aldehyde dehydrogenase" evidence="6">
    <location>
        <begin position="20"/>
        <end position="469"/>
    </location>
</feature>
<sequence length="491" mass="52615">MSEEVPFTPLVIDGEFRPASNNATFDIRNPYSGKIVGRSAAATSQDCKDAIEAASRAFKTWGEAHMYQRRDVLLKAADILDTEAMRQKIITSVREETAAIDPMLFFNLKAASDSMRDIAGMIQLLRGETFPSLRTGGHVIAQRKPVGVILGISPWNAPIYLAIRAIGIPLICGNTVILKSSEHTPRTQSIVVEALLEAGAPKGVVNYISMDRDQAPALTAEMIGNPLVRRINFTGSDRVGKIIAAEAAKYLKPCVFELGGKSPAVVLDDADIAAAARAIVSSAVLHSGQVCMSTERVIVQRKASEKLIPEITRIMQSLKAGDPFTDPTAQLSALFNENAAINVLGMIQQAKDEGADILVGDLKREGGVVQPHLLTNVPVGSRMWERESFGPVTIIAVADTIDELVELANKSDYTLAAAVWTKDVNLALDVAGRIRSACTNINGPSMHIEALRGHGGLGGATGYGHFDVENFTDLRMIVVHAAGQTAYPVVG</sequence>
<feature type="active site" evidence="4">
    <location>
        <position position="257"/>
    </location>
</feature>
<dbReference type="Gene3D" id="3.40.309.10">
    <property type="entry name" value="Aldehyde Dehydrogenase, Chain A, domain 2"/>
    <property type="match status" value="1"/>
</dbReference>
<accession>A0AAD5VBI7</accession>